<reference evidence="3" key="1">
    <citation type="submission" date="2022-11" db="UniProtKB">
        <authorList>
            <consortium name="WormBaseParasite"/>
        </authorList>
    </citation>
    <scope>IDENTIFICATION</scope>
</reference>
<dbReference type="Pfam" id="PF01612">
    <property type="entry name" value="DNA_pol_A_exo1"/>
    <property type="match status" value="1"/>
</dbReference>
<dbReference type="PANTHER" id="PTHR47765">
    <property type="entry name" value="3'-5' EXONUCLEASE DOMAIN-CONTAINING PROTEIN"/>
    <property type="match status" value="1"/>
</dbReference>
<dbReference type="AlphaFoldDB" id="A0A914P0W9"/>
<feature type="domain" description="3'-5' exonuclease" evidence="1">
    <location>
        <begin position="353"/>
        <end position="551"/>
    </location>
</feature>
<dbReference type="SMART" id="SM00474">
    <property type="entry name" value="35EXOc"/>
    <property type="match status" value="1"/>
</dbReference>
<protein>
    <submittedName>
        <fullName evidence="3">3'-5' exonuclease domain-containing protein</fullName>
    </submittedName>
</protein>
<dbReference type="WBParaSite" id="PDA_v2.g11401.t1">
    <property type="protein sequence ID" value="PDA_v2.g11401.t1"/>
    <property type="gene ID" value="PDA_v2.g11401"/>
</dbReference>
<dbReference type="InterPro" id="IPR012337">
    <property type="entry name" value="RNaseH-like_sf"/>
</dbReference>
<name>A0A914P0W9_9BILA</name>
<dbReference type="GO" id="GO:0008408">
    <property type="term" value="F:3'-5' exonuclease activity"/>
    <property type="evidence" value="ECO:0007669"/>
    <property type="project" value="InterPro"/>
</dbReference>
<dbReference type="InterPro" id="IPR052408">
    <property type="entry name" value="Exonuclease_MUT-7-like"/>
</dbReference>
<evidence type="ECO:0000259" key="1">
    <source>
        <dbReference type="SMART" id="SM00474"/>
    </source>
</evidence>
<proteinExistence type="predicted"/>
<dbReference type="PANTHER" id="PTHR47765:SF2">
    <property type="entry name" value="EXONUCLEASE MUT-7 HOMOLOG"/>
    <property type="match status" value="1"/>
</dbReference>
<accession>A0A914P0W9</accession>
<evidence type="ECO:0000313" key="3">
    <source>
        <dbReference type="WBParaSite" id="PDA_v2.g11401.t1"/>
    </source>
</evidence>
<dbReference type="GO" id="GO:0006139">
    <property type="term" value="P:nucleobase-containing compound metabolic process"/>
    <property type="evidence" value="ECO:0007669"/>
    <property type="project" value="InterPro"/>
</dbReference>
<dbReference type="GO" id="GO:0003676">
    <property type="term" value="F:nucleic acid binding"/>
    <property type="evidence" value="ECO:0007669"/>
    <property type="project" value="InterPro"/>
</dbReference>
<dbReference type="InterPro" id="IPR036397">
    <property type="entry name" value="RNaseH_sf"/>
</dbReference>
<dbReference type="Gene3D" id="3.30.420.10">
    <property type="entry name" value="Ribonuclease H-like superfamily/Ribonuclease H"/>
    <property type="match status" value="1"/>
</dbReference>
<dbReference type="InterPro" id="IPR002562">
    <property type="entry name" value="3'-5'_exonuclease_dom"/>
</dbReference>
<keyword evidence="2" id="KW-1185">Reference proteome</keyword>
<dbReference type="Proteomes" id="UP000887578">
    <property type="component" value="Unplaced"/>
</dbReference>
<evidence type="ECO:0000313" key="2">
    <source>
        <dbReference type="Proteomes" id="UP000887578"/>
    </source>
</evidence>
<sequence length="736" mass="84767">MDSGIETLSESSIDPSHPYKKIVLDATKNIVNLYSDSSLEGFVRLKQATECIDRFFAEVPKNRIRIATLLFMDIIKKQLEQIKDMDPIEITHRICIRYESCLKQKYSNDEEIKEALNYAVPDKLWNACFEHAINFRAVKYGIAIEKLFHILEPENPIIYKAHIIGALNVFDTFLATEEDQMKYLRLLDNSLIRCYNHQNSGNDFEHEFLQTVTRQKLPNLIGKQAKKYGVDIEKLGFRAHRARVISDIRYKFNTESRDSFEHLVVEAFRNRDMEYKIDFVESFNWRDRNYAYCWAKYFNIPQSKMPKKFLNSTDASLEAEAEAFVKSMTERSVTPVAEDCIETVTLFGKTYELITVGTGKALKEFAQKYFIDTKPKVLGLDAEAGSLATGTDSKVTVLQLATPEWLCLIDVYMLSKELVDEDWTNFFTHIFHPDITRIGFAFLSDYAFIFNAFPHLLTLLQEESRKVLCLQKLLHKILTDIKAEKAVFPEKVPNNISLADICETVLGYSLSKEMQNSNWTQRPLSQEQKIYAVSDALVVVLIKDKIEDALKSKLDESEVDQIINEGYISQVAKIKSSVKKEKPDFDSAIKVTKKQIDFCDVVDEAKKVAENLQSEGVETFHPKDIRLILDAPFFNLFSFLHNLGIDAYDVRLKGVAKTKEQISIINEEMLKDDKTILVTTEKRKKDFPSVASNEIPYTRILLMPTSGDFVSVNYISRILQSLKVCIDEDYFFTRCE</sequence>
<organism evidence="2 3">
    <name type="scientific">Panagrolaimus davidi</name>
    <dbReference type="NCBI Taxonomy" id="227884"/>
    <lineage>
        <taxon>Eukaryota</taxon>
        <taxon>Metazoa</taxon>
        <taxon>Ecdysozoa</taxon>
        <taxon>Nematoda</taxon>
        <taxon>Chromadorea</taxon>
        <taxon>Rhabditida</taxon>
        <taxon>Tylenchina</taxon>
        <taxon>Panagrolaimomorpha</taxon>
        <taxon>Panagrolaimoidea</taxon>
        <taxon>Panagrolaimidae</taxon>
        <taxon>Panagrolaimus</taxon>
    </lineage>
</organism>
<dbReference type="SUPFAM" id="SSF53098">
    <property type="entry name" value="Ribonuclease H-like"/>
    <property type="match status" value="1"/>
</dbReference>